<dbReference type="InterPro" id="IPR027417">
    <property type="entry name" value="P-loop_NTPase"/>
</dbReference>
<dbReference type="PANTHER" id="PTHR19248">
    <property type="entry name" value="ATP-BINDING TRANSPORT PROTEIN-RELATED"/>
    <property type="match status" value="1"/>
</dbReference>
<evidence type="ECO:0000256" key="1">
    <source>
        <dbReference type="ARBA" id="ARBA00022741"/>
    </source>
</evidence>
<feature type="region of interest" description="Disordered" evidence="3">
    <location>
        <begin position="580"/>
        <end position="609"/>
    </location>
</feature>
<reference evidence="6 7" key="1">
    <citation type="submission" date="2016-10" db="EMBL/GenBank/DDBJ databases">
        <authorList>
            <person name="de Groot N.N."/>
        </authorList>
    </citation>
    <scope>NUCLEOTIDE SEQUENCE [LARGE SCALE GENOMIC DNA]</scope>
    <source>
        <strain evidence="6 7">IBRC-M10015</strain>
    </source>
</reference>
<organism evidence="6 7">
    <name type="scientific">Halovenus aranensis</name>
    <dbReference type="NCBI Taxonomy" id="890420"/>
    <lineage>
        <taxon>Archaea</taxon>
        <taxon>Methanobacteriati</taxon>
        <taxon>Methanobacteriota</taxon>
        <taxon>Stenosarchaea group</taxon>
        <taxon>Halobacteria</taxon>
        <taxon>Halobacteriales</taxon>
        <taxon>Haloarculaceae</taxon>
        <taxon>Halovenus</taxon>
    </lineage>
</organism>
<evidence type="ECO:0000256" key="2">
    <source>
        <dbReference type="ARBA" id="ARBA00022840"/>
    </source>
</evidence>
<dbReference type="STRING" id="890420.SAMN05216226_11231"/>
<accession>A0A1G8XQS8</accession>
<keyword evidence="2 6" id="KW-0067">ATP-binding</keyword>
<dbReference type="GO" id="GO:0016887">
    <property type="term" value="F:ATP hydrolysis activity"/>
    <property type="evidence" value="ECO:0007669"/>
    <property type="project" value="InterPro"/>
</dbReference>
<dbReference type="InterPro" id="IPR003439">
    <property type="entry name" value="ABC_transporter-like_ATP-bd"/>
</dbReference>
<dbReference type="PRINTS" id="PR01868">
    <property type="entry name" value="ABCEFAMILY"/>
</dbReference>
<sequence>MADDSIAVVDLEQCQPDRCNYECANFCPPNRTGKECITTRDERYEEGEPFQGTEDQVWISEEICLGESCGICVEKCPFDAIQILNLPQELDEEPVHRYGENSFALYGLPAPEEGRVTGILGPNGIGKTTAVHILADELTPNLGEVGTESDWDAVLEAYRGTALQEYLEAMRDEEMTVARKPQYVDQIPDQFDGATRTLLEQTDERGVLDELVERLGIGPVVDQDIDTLSGGELQRVALAATLARDADFYFLDEVTPYLDISQRMTAARLIRDLAENEGRSMLVVEHDLAILDLLADAIHIGYGQPGAFGIITPPKSVKNGINEYLSGYLENENMRIRETDIEFEEHAPASNSTGKTVIEYPALGKSYGDGEFSLSVDAGEIREGEVLGVVGPNGIGKSTFAKLLAGQLDPDAGAVDAGLDIAYKPQYIDIDQPMRVDAFLSSITNEFGSSYWNTEIAQPLQLEAIMEQSLTDLSGGERQRVAIAACLSEDADLYLLDEPSAHLDVEQRVRATSAIRRYAEHNDATAMVIDHDIYMIDLLADRLLVFDGEPAIEGRAAPPQGMREGMNEFLSNLDITFRRDERTGRPRINKPGSQLDREQKNAGEYYYAP</sequence>
<dbReference type="InterPro" id="IPR017896">
    <property type="entry name" value="4Fe4S_Fe-S-bd"/>
</dbReference>
<dbReference type="InterPro" id="IPR034348">
    <property type="entry name" value="RLI_dom_1"/>
</dbReference>
<dbReference type="Gene3D" id="3.40.50.300">
    <property type="entry name" value="P-loop containing nucleotide triphosphate hydrolases"/>
    <property type="match status" value="2"/>
</dbReference>
<protein>
    <submittedName>
        <fullName evidence="6">ATP-binding cassette, sub-family E, member 1</fullName>
    </submittedName>
</protein>
<evidence type="ECO:0000259" key="4">
    <source>
        <dbReference type="PROSITE" id="PS50893"/>
    </source>
</evidence>
<dbReference type="Pfam" id="PF00005">
    <property type="entry name" value="ABC_tran"/>
    <property type="match status" value="2"/>
</dbReference>
<dbReference type="FunFam" id="3.40.50.300:FF:001546">
    <property type="entry name" value="RNase L inhibitor homolog"/>
    <property type="match status" value="1"/>
</dbReference>
<dbReference type="Proteomes" id="UP000198856">
    <property type="component" value="Unassembled WGS sequence"/>
</dbReference>
<dbReference type="CDD" id="cd03236">
    <property type="entry name" value="ABC_RNaseL_inhibitor_domain1"/>
    <property type="match status" value="1"/>
</dbReference>
<dbReference type="InterPro" id="IPR003593">
    <property type="entry name" value="AAA+_ATPase"/>
</dbReference>
<dbReference type="InterPro" id="IPR007209">
    <property type="entry name" value="RNaseL-inhib-like_metal-bd_dom"/>
</dbReference>
<evidence type="ECO:0000259" key="5">
    <source>
        <dbReference type="PROSITE" id="PS51379"/>
    </source>
</evidence>
<dbReference type="SUPFAM" id="SSF54862">
    <property type="entry name" value="4Fe-4S ferredoxins"/>
    <property type="match status" value="1"/>
</dbReference>
<proteinExistence type="predicted"/>
<dbReference type="PROSITE" id="PS50893">
    <property type="entry name" value="ABC_TRANSPORTER_2"/>
    <property type="match status" value="2"/>
</dbReference>
<dbReference type="RefSeq" id="WP_092703505.1">
    <property type="nucleotide sequence ID" value="NZ_FNFC01000012.1"/>
</dbReference>
<dbReference type="SUPFAM" id="SSF52540">
    <property type="entry name" value="P-loop containing nucleoside triphosphate hydrolases"/>
    <property type="match status" value="2"/>
</dbReference>
<dbReference type="InterPro" id="IPR013283">
    <property type="entry name" value="RLI1"/>
</dbReference>
<dbReference type="NCBIfam" id="NF009945">
    <property type="entry name" value="PRK13409.1"/>
    <property type="match status" value="1"/>
</dbReference>
<dbReference type="EMBL" id="FNFC01000012">
    <property type="protein sequence ID" value="SDJ92929.1"/>
    <property type="molecule type" value="Genomic_DNA"/>
</dbReference>
<dbReference type="OrthoDB" id="30658at2157"/>
<keyword evidence="7" id="KW-1185">Reference proteome</keyword>
<evidence type="ECO:0000313" key="6">
    <source>
        <dbReference type="EMBL" id="SDJ92929.1"/>
    </source>
</evidence>
<feature type="domain" description="4Fe-4S ferredoxin-type" evidence="5">
    <location>
        <begin position="55"/>
        <end position="86"/>
    </location>
</feature>
<dbReference type="GO" id="GO:0005524">
    <property type="term" value="F:ATP binding"/>
    <property type="evidence" value="ECO:0007669"/>
    <property type="project" value="UniProtKB-KW"/>
</dbReference>
<gene>
    <name evidence="6" type="ORF">SAMN05216226_11231</name>
</gene>
<feature type="domain" description="ABC transporter" evidence="4">
    <location>
        <begin position="81"/>
        <end position="330"/>
    </location>
</feature>
<keyword evidence="1" id="KW-0547">Nucleotide-binding</keyword>
<dbReference type="InterPro" id="IPR017871">
    <property type="entry name" value="ABC_transporter-like_CS"/>
</dbReference>
<dbReference type="CDD" id="cd03237">
    <property type="entry name" value="ABC_RNaseL_inhibitor_domain2"/>
    <property type="match status" value="1"/>
</dbReference>
<evidence type="ECO:0000256" key="3">
    <source>
        <dbReference type="SAM" id="MobiDB-lite"/>
    </source>
</evidence>
<dbReference type="PROSITE" id="PS51379">
    <property type="entry name" value="4FE4S_FER_2"/>
    <property type="match status" value="1"/>
</dbReference>
<evidence type="ECO:0000313" key="7">
    <source>
        <dbReference type="Proteomes" id="UP000198856"/>
    </source>
</evidence>
<dbReference type="Pfam" id="PF04068">
    <property type="entry name" value="Fer4_RLI"/>
    <property type="match status" value="1"/>
</dbReference>
<name>A0A1G8XQS8_9EURY</name>
<dbReference type="AlphaFoldDB" id="A0A1G8XQS8"/>
<dbReference type="PROSITE" id="PS00211">
    <property type="entry name" value="ABC_TRANSPORTER_1"/>
    <property type="match status" value="2"/>
</dbReference>
<dbReference type="SMART" id="SM00382">
    <property type="entry name" value="AAA"/>
    <property type="match status" value="2"/>
</dbReference>
<feature type="domain" description="ABC transporter" evidence="4">
    <location>
        <begin position="358"/>
        <end position="573"/>
    </location>
</feature>